<dbReference type="Proteomes" id="UP000198688">
    <property type="component" value="Chromosome I"/>
</dbReference>
<proteinExistence type="predicted"/>
<dbReference type="OrthoDB" id="3826422at2"/>
<gene>
    <name evidence="1" type="ORF">SAMN04489716_0741</name>
</gene>
<reference evidence="1 2" key="1">
    <citation type="submission" date="2016-10" db="EMBL/GenBank/DDBJ databases">
        <authorList>
            <person name="de Groot N.N."/>
        </authorList>
    </citation>
    <scope>NUCLEOTIDE SEQUENCE [LARGE SCALE GENOMIC DNA]</scope>
    <source>
        <strain evidence="1 2">DSM 43941</strain>
    </source>
</reference>
<keyword evidence="2" id="KW-1185">Reference proteome</keyword>
<organism evidence="1 2">
    <name type="scientific">Actinoplanes derwentensis</name>
    <dbReference type="NCBI Taxonomy" id="113562"/>
    <lineage>
        <taxon>Bacteria</taxon>
        <taxon>Bacillati</taxon>
        <taxon>Actinomycetota</taxon>
        <taxon>Actinomycetes</taxon>
        <taxon>Micromonosporales</taxon>
        <taxon>Micromonosporaceae</taxon>
        <taxon>Actinoplanes</taxon>
    </lineage>
</organism>
<accession>A0A1H1S203</accession>
<name>A0A1H1S203_9ACTN</name>
<dbReference type="RefSeq" id="WP_092541570.1">
    <property type="nucleotide sequence ID" value="NZ_BOMJ01000016.1"/>
</dbReference>
<sequence>MSPEPSAPVAAFIADLAGQGIQASVQGPAVVYSVYAVAGALVGTEVSTAVSIVELAGWPAAPPHWLHFESTVRFATSNTDTTECLDGWLRHSRDIGAWSTDRPPIINWLAHVRGVIKDAIT</sequence>
<dbReference type="AlphaFoldDB" id="A0A1H1S203"/>
<dbReference type="STRING" id="113562.SAMN04489716_0741"/>
<evidence type="ECO:0000313" key="2">
    <source>
        <dbReference type="Proteomes" id="UP000198688"/>
    </source>
</evidence>
<protein>
    <submittedName>
        <fullName evidence="1">Uncharacterized protein</fullName>
    </submittedName>
</protein>
<evidence type="ECO:0000313" key="1">
    <source>
        <dbReference type="EMBL" id="SDS41893.1"/>
    </source>
</evidence>
<dbReference type="EMBL" id="LT629758">
    <property type="protein sequence ID" value="SDS41893.1"/>
    <property type="molecule type" value="Genomic_DNA"/>
</dbReference>